<dbReference type="Proteomes" id="UP001165422">
    <property type="component" value="Unassembled WGS sequence"/>
</dbReference>
<dbReference type="EMBL" id="JAJJPB010000016">
    <property type="protein sequence ID" value="MCC9295670.1"/>
    <property type="molecule type" value="Genomic_DNA"/>
</dbReference>
<comment type="caution">
    <text evidence="1">The sequence shown here is derived from an EMBL/GenBank/DDBJ whole genome shotgun (WGS) entry which is preliminary data.</text>
</comment>
<accession>A0ABS8N9D0</accession>
<keyword evidence="2" id="KW-1185">Reference proteome</keyword>
<evidence type="ECO:0000313" key="2">
    <source>
        <dbReference type="Proteomes" id="UP001165422"/>
    </source>
</evidence>
<protein>
    <submittedName>
        <fullName evidence="1">Uroporphyrinogen decarboxylase</fullName>
    </submittedName>
</protein>
<sequence>MEDSAFKSRLFEDVLNGKTPKRVPEACGVNTCAVLELAGYNLRQAQYGYSKILDATDRINAKYNTDTLIGTWPSMPYVTKTIGSRTNIMGSDGFMQHPNLRIMEDDEYDELIENPLKYIWDKQIPRAFREFSKPWPYNAFALLKSFLLEREMSDIMGKANFEMELKYNKSTTPMITGISRAPFDYLADYFRSFTGALIDIRRYPDKVIQAVKAIKPLMVRGALASCRGKNPNRKDNRIFFALHMATYMRPKDFEKFWWPSFEETIWDIYNAGFGIVIFAEENWMRLLDYFDKLPPLCHIMFEYGDLKIIKEKVGKKHIISGMYPVSLLRNGTKEEVTSKAKEVLDIMAPGGHYIFDFDKSVLRAEQINWDNFKCLIDCVKKYGEY</sequence>
<organism evidence="1 2">
    <name type="scientific">Clostridium aromativorans</name>
    <dbReference type="NCBI Taxonomy" id="2836848"/>
    <lineage>
        <taxon>Bacteria</taxon>
        <taxon>Bacillati</taxon>
        <taxon>Bacillota</taxon>
        <taxon>Clostridia</taxon>
        <taxon>Eubacteriales</taxon>
        <taxon>Clostridiaceae</taxon>
        <taxon>Clostridium</taxon>
    </lineage>
</organism>
<dbReference type="Gene3D" id="3.20.20.210">
    <property type="match status" value="1"/>
</dbReference>
<dbReference type="RefSeq" id="WP_150358665.1">
    <property type="nucleotide sequence ID" value="NZ_JAJJPB010000016.1"/>
</dbReference>
<dbReference type="InterPro" id="IPR038071">
    <property type="entry name" value="UROD/MetE-like_sf"/>
</dbReference>
<evidence type="ECO:0000313" key="1">
    <source>
        <dbReference type="EMBL" id="MCC9295670.1"/>
    </source>
</evidence>
<reference evidence="1" key="1">
    <citation type="submission" date="2021-11" db="EMBL/GenBank/DDBJ databases">
        <authorList>
            <person name="Qingchun L."/>
            <person name="Dong Z."/>
            <person name="Zongwei Q."/>
            <person name="Jia Z."/>
            <person name="Duotao L."/>
        </authorList>
    </citation>
    <scope>NUCLEOTIDE SEQUENCE</scope>
    <source>
        <strain evidence="1">WLY-B-L2</strain>
    </source>
</reference>
<dbReference type="SUPFAM" id="SSF51726">
    <property type="entry name" value="UROD/MetE-like"/>
    <property type="match status" value="1"/>
</dbReference>
<name>A0ABS8N9D0_9CLOT</name>
<gene>
    <name evidence="1" type="ORF">LN736_12450</name>
</gene>
<proteinExistence type="predicted"/>